<keyword evidence="5 8" id="KW-0347">Helicase</keyword>
<feature type="compositionally biased region" description="Low complexity" evidence="9">
    <location>
        <begin position="33"/>
        <end position="44"/>
    </location>
</feature>
<dbReference type="PROSITE" id="PS00039">
    <property type="entry name" value="DEAD_ATP_HELICASE"/>
    <property type="match status" value="1"/>
</dbReference>
<feature type="region of interest" description="Disordered" evidence="9">
    <location>
        <begin position="675"/>
        <end position="750"/>
    </location>
</feature>
<dbReference type="InterPro" id="IPR001650">
    <property type="entry name" value="Helicase_C-like"/>
</dbReference>
<dbReference type="EMBL" id="JAQMWT010000667">
    <property type="protein sequence ID" value="KAJ8598665.1"/>
    <property type="molecule type" value="Genomic_DNA"/>
</dbReference>
<dbReference type="InterPro" id="IPR012562">
    <property type="entry name" value="GUCT"/>
</dbReference>
<evidence type="ECO:0000256" key="4">
    <source>
        <dbReference type="ARBA" id="ARBA00022801"/>
    </source>
</evidence>
<dbReference type="PROSITE" id="PS51194">
    <property type="entry name" value="HELICASE_CTER"/>
    <property type="match status" value="1"/>
</dbReference>
<evidence type="ECO:0000256" key="9">
    <source>
        <dbReference type="SAM" id="MobiDB-lite"/>
    </source>
</evidence>
<keyword evidence="4 8" id="KW-0378">Hydrolase</keyword>
<dbReference type="CDD" id="cd00268">
    <property type="entry name" value="DEADc"/>
    <property type="match status" value="1"/>
</dbReference>
<sequence length="750" mass="81106">MAGAPKTARRAVATMPEAALQQQHSTSSSAAWGGSPERVVSVGEESGGGGAETIASRADIDPRQAAGLAKRGITTFTEIQALSFDPVYQGRDLLGKSRTGTGKTIAFGLPLIERLAARSRDGEYKQRTGRGPAIVVLTPTRELAKQVEQELALLCAVHDLKTVCFHGGVSYTPQERALKRGVDVLVATVGRVIDHLDRGNLDLSKAYHVVLDEADEMLSMGFAEDVERIFSECPAGERVSGGKQKVRDDEFFDELFDDDADVFGGGAPKKQQQQRLAAEREAPVLERRPQTLLFSATAPSWVKKLTSRYLEKHATIDVVGDTKQQAATTVTHKAVLVPRGDNARAALLEDIITVEVSSQKGQESDDVVGGGGRAIVFASTKRECDELAGSAAFKRLAVQVLHGDIGQSQREATLAQFRRGAFQVLIATDVAARGIDVRGVDLVVQYRTPRDAEGYVHRSGRTGRAGRDGTAVVLYDEREERDVLDLERLCGLKFHRQGPPSSAAVLKASARDATMALEKVSDDVLPYFKSTADALVESVLNGPAEELVDGDDDDGTKMRLLVAKCLAAIARKPEVLPRSLLTGDDDTMTLSMTAPRDLRTGDVVYAVARLLERLPSAAAADDLGDAKVGAVRVCAKPNSAVFDLPAKKARELLHFIDTQKLSKFSFTECHELPQLQRTQNDRAGSRYGGGGRGGGGGGYRRGGDRDRDRGGYRGRDGGRPRRDASYGGRGSYNRGRRDYSTSRDNYRPRY</sequence>
<dbReference type="PANTHER" id="PTHR47959:SF1">
    <property type="entry name" value="ATP-DEPENDENT RNA HELICASE DBPA"/>
    <property type="match status" value="1"/>
</dbReference>
<feature type="region of interest" description="Disordered" evidence="9">
    <location>
        <begin position="1"/>
        <end position="54"/>
    </location>
</feature>
<dbReference type="InterPro" id="IPR014001">
    <property type="entry name" value="Helicase_ATP-bd"/>
</dbReference>
<evidence type="ECO:0000256" key="3">
    <source>
        <dbReference type="ARBA" id="ARBA00022741"/>
    </source>
</evidence>
<name>A0AAD7XJP7_9STRA</name>
<dbReference type="SMART" id="SM00490">
    <property type="entry name" value="HELICc"/>
    <property type="match status" value="1"/>
</dbReference>
<dbReference type="GO" id="GO:0016787">
    <property type="term" value="F:hydrolase activity"/>
    <property type="evidence" value="ECO:0007669"/>
    <property type="project" value="UniProtKB-KW"/>
</dbReference>
<dbReference type="InterPro" id="IPR059027">
    <property type="entry name" value="DD_DDX21-DDX50"/>
</dbReference>
<evidence type="ECO:0000256" key="7">
    <source>
        <dbReference type="ARBA" id="ARBA00022884"/>
    </source>
</evidence>
<gene>
    <name evidence="12" type="ORF">CTAYLR_003076</name>
</gene>
<dbReference type="Gene3D" id="3.40.50.300">
    <property type="entry name" value="P-loop containing nucleotide triphosphate hydrolases"/>
    <property type="match status" value="2"/>
</dbReference>
<dbReference type="Pfam" id="PF00271">
    <property type="entry name" value="Helicase_C"/>
    <property type="match status" value="1"/>
</dbReference>
<evidence type="ECO:0000256" key="6">
    <source>
        <dbReference type="ARBA" id="ARBA00022840"/>
    </source>
</evidence>
<keyword evidence="13" id="KW-1185">Reference proteome</keyword>
<dbReference type="GO" id="GO:0003724">
    <property type="term" value="F:RNA helicase activity"/>
    <property type="evidence" value="ECO:0007669"/>
    <property type="project" value="UniProtKB-EC"/>
</dbReference>
<evidence type="ECO:0000256" key="1">
    <source>
        <dbReference type="ARBA" id="ARBA00006517"/>
    </source>
</evidence>
<feature type="compositionally biased region" description="Basic and acidic residues" evidence="9">
    <location>
        <begin position="701"/>
        <end position="724"/>
    </location>
</feature>
<evidence type="ECO:0000313" key="12">
    <source>
        <dbReference type="EMBL" id="KAJ8598665.1"/>
    </source>
</evidence>
<dbReference type="CDD" id="cd18787">
    <property type="entry name" value="SF2_C_DEAD"/>
    <property type="match status" value="1"/>
</dbReference>
<comment type="caution">
    <text evidence="12">The sequence shown here is derived from an EMBL/GenBank/DDBJ whole genome shotgun (WGS) entry which is preliminary data.</text>
</comment>
<dbReference type="InterPro" id="IPR050079">
    <property type="entry name" value="DEAD_box_RNA_helicase"/>
</dbReference>
<evidence type="ECO:0000256" key="2">
    <source>
        <dbReference type="ARBA" id="ARBA00012552"/>
    </source>
</evidence>
<dbReference type="PROSITE" id="PS51192">
    <property type="entry name" value="HELICASE_ATP_BIND_1"/>
    <property type="match status" value="1"/>
</dbReference>
<feature type="domain" description="Helicase ATP-binding" evidence="10">
    <location>
        <begin position="84"/>
        <end position="316"/>
    </location>
</feature>
<dbReference type="SUPFAM" id="SSF52540">
    <property type="entry name" value="P-loop containing nucleoside triphosphate hydrolases"/>
    <property type="match status" value="1"/>
</dbReference>
<feature type="compositionally biased region" description="Gly residues" evidence="9">
    <location>
        <begin position="686"/>
        <end position="700"/>
    </location>
</feature>
<dbReference type="Pfam" id="PF26142">
    <property type="entry name" value="DD_DDX21-DDX50"/>
    <property type="match status" value="1"/>
</dbReference>
<dbReference type="InterPro" id="IPR027417">
    <property type="entry name" value="P-loop_NTPase"/>
</dbReference>
<organism evidence="12 13">
    <name type="scientific">Chrysophaeum taylorii</name>
    <dbReference type="NCBI Taxonomy" id="2483200"/>
    <lineage>
        <taxon>Eukaryota</taxon>
        <taxon>Sar</taxon>
        <taxon>Stramenopiles</taxon>
        <taxon>Ochrophyta</taxon>
        <taxon>Pelagophyceae</taxon>
        <taxon>Pelagomonadales</taxon>
        <taxon>Pelagomonadaceae</taxon>
        <taxon>Chrysophaeum</taxon>
    </lineage>
</organism>
<dbReference type="SMART" id="SM00487">
    <property type="entry name" value="DEXDc"/>
    <property type="match status" value="1"/>
</dbReference>
<comment type="similarity">
    <text evidence="1">Belongs to the DEAD box helicase family. DDX21/DDX50 subfamily.</text>
</comment>
<evidence type="ECO:0000259" key="11">
    <source>
        <dbReference type="PROSITE" id="PS51194"/>
    </source>
</evidence>
<feature type="compositionally biased region" description="Polar residues" evidence="9">
    <location>
        <begin position="20"/>
        <end position="30"/>
    </location>
</feature>
<reference evidence="12" key="1">
    <citation type="submission" date="2023-01" db="EMBL/GenBank/DDBJ databases">
        <title>Metagenome sequencing of chrysophaentin producing Chrysophaeum taylorii.</title>
        <authorList>
            <person name="Davison J."/>
            <person name="Bewley C."/>
        </authorList>
    </citation>
    <scope>NUCLEOTIDE SEQUENCE</scope>
    <source>
        <strain evidence="12">NIES-1699</strain>
    </source>
</reference>
<dbReference type="InterPro" id="IPR011545">
    <property type="entry name" value="DEAD/DEAH_box_helicase_dom"/>
</dbReference>
<feature type="compositionally biased region" description="Basic and acidic residues" evidence="9">
    <location>
        <begin position="735"/>
        <end position="750"/>
    </location>
</feature>
<dbReference type="PANTHER" id="PTHR47959">
    <property type="entry name" value="ATP-DEPENDENT RNA HELICASE RHLE-RELATED"/>
    <property type="match status" value="1"/>
</dbReference>
<dbReference type="InterPro" id="IPR000629">
    <property type="entry name" value="RNA-helicase_DEAD-box_CS"/>
</dbReference>
<keyword evidence="7" id="KW-0694">RNA-binding</keyword>
<evidence type="ECO:0000256" key="8">
    <source>
        <dbReference type="RuleBase" id="RU000492"/>
    </source>
</evidence>
<dbReference type="GO" id="GO:0003723">
    <property type="term" value="F:RNA binding"/>
    <property type="evidence" value="ECO:0007669"/>
    <property type="project" value="UniProtKB-KW"/>
</dbReference>
<dbReference type="Proteomes" id="UP001230188">
    <property type="component" value="Unassembled WGS sequence"/>
</dbReference>
<dbReference type="GO" id="GO:0005524">
    <property type="term" value="F:ATP binding"/>
    <property type="evidence" value="ECO:0007669"/>
    <property type="project" value="UniProtKB-KW"/>
</dbReference>
<proteinExistence type="inferred from homology"/>
<dbReference type="AlphaFoldDB" id="A0AAD7XJP7"/>
<protein>
    <recommendedName>
        <fullName evidence="2">RNA helicase</fullName>
        <ecNumber evidence="2">3.6.4.13</ecNumber>
    </recommendedName>
</protein>
<dbReference type="Pfam" id="PF08152">
    <property type="entry name" value="GUCT"/>
    <property type="match status" value="1"/>
</dbReference>
<accession>A0AAD7XJP7</accession>
<dbReference type="EC" id="3.6.4.13" evidence="2"/>
<dbReference type="InterPro" id="IPR044742">
    <property type="entry name" value="DEAD/DEAH_RhlB"/>
</dbReference>
<evidence type="ECO:0000313" key="13">
    <source>
        <dbReference type="Proteomes" id="UP001230188"/>
    </source>
</evidence>
<evidence type="ECO:0000256" key="5">
    <source>
        <dbReference type="ARBA" id="ARBA00022806"/>
    </source>
</evidence>
<feature type="domain" description="Helicase C-terminal" evidence="11">
    <location>
        <begin position="347"/>
        <end position="506"/>
    </location>
</feature>
<keyword evidence="6 8" id="KW-0067">ATP-binding</keyword>
<evidence type="ECO:0000259" key="10">
    <source>
        <dbReference type="PROSITE" id="PS51192"/>
    </source>
</evidence>
<dbReference type="Pfam" id="PF00270">
    <property type="entry name" value="DEAD"/>
    <property type="match status" value="1"/>
</dbReference>
<dbReference type="GO" id="GO:0005829">
    <property type="term" value="C:cytosol"/>
    <property type="evidence" value="ECO:0007669"/>
    <property type="project" value="TreeGrafter"/>
</dbReference>
<keyword evidence="3 8" id="KW-0547">Nucleotide-binding</keyword>